<dbReference type="Gene3D" id="1.10.10.10">
    <property type="entry name" value="Winged helix-like DNA-binding domain superfamily/Winged helix DNA-binding domain"/>
    <property type="match status" value="1"/>
</dbReference>
<evidence type="ECO:0000256" key="2">
    <source>
        <dbReference type="ARBA" id="ARBA00022490"/>
    </source>
</evidence>
<comment type="subcellular location">
    <subcellularLocation>
        <location evidence="1">Cytoplasm</location>
    </subcellularLocation>
</comment>
<organism evidence="12 13">
    <name type="scientific">Luteolibacter luteus</name>
    <dbReference type="NCBI Taxonomy" id="2728835"/>
    <lineage>
        <taxon>Bacteria</taxon>
        <taxon>Pseudomonadati</taxon>
        <taxon>Verrucomicrobiota</taxon>
        <taxon>Verrucomicrobiia</taxon>
        <taxon>Verrucomicrobiales</taxon>
        <taxon>Verrucomicrobiaceae</taxon>
        <taxon>Luteolibacter</taxon>
    </lineage>
</organism>
<proteinExistence type="predicted"/>
<keyword evidence="5" id="KW-0805">Transcription regulation</keyword>
<keyword evidence="4" id="KW-0902">Two-component regulatory system</keyword>
<evidence type="ECO:0000313" key="12">
    <source>
        <dbReference type="EMBL" id="QJE99321.1"/>
    </source>
</evidence>
<keyword evidence="13" id="KW-1185">Reference proteome</keyword>
<accession>A0A858RRL4</accession>
<dbReference type="SMART" id="SM00862">
    <property type="entry name" value="Trans_reg_C"/>
    <property type="match status" value="1"/>
</dbReference>
<dbReference type="GO" id="GO:0045893">
    <property type="term" value="P:positive regulation of DNA-templated transcription"/>
    <property type="evidence" value="ECO:0007669"/>
    <property type="project" value="UniProtKB-ARBA"/>
</dbReference>
<evidence type="ECO:0000256" key="6">
    <source>
        <dbReference type="ARBA" id="ARBA00023125"/>
    </source>
</evidence>
<dbReference type="Proteomes" id="UP000501812">
    <property type="component" value="Chromosome"/>
</dbReference>
<dbReference type="InterPro" id="IPR036388">
    <property type="entry name" value="WH-like_DNA-bd_sf"/>
</dbReference>
<keyword evidence="2" id="KW-0963">Cytoplasm</keyword>
<dbReference type="FunFam" id="3.40.50.2300:FF:000021">
    <property type="entry name" value="Two-component system response regulator KdpE"/>
    <property type="match status" value="1"/>
</dbReference>
<dbReference type="GO" id="GO:0000156">
    <property type="term" value="F:phosphorelay response regulator activity"/>
    <property type="evidence" value="ECO:0007669"/>
    <property type="project" value="TreeGrafter"/>
</dbReference>
<dbReference type="AlphaFoldDB" id="A0A858RRL4"/>
<name>A0A858RRL4_9BACT</name>
<evidence type="ECO:0000259" key="11">
    <source>
        <dbReference type="PROSITE" id="PS51755"/>
    </source>
</evidence>
<dbReference type="GO" id="GO:0042802">
    <property type="term" value="F:identical protein binding"/>
    <property type="evidence" value="ECO:0007669"/>
    <property type="project" value="UniProtKB-ARBA"/>
</dbReference>
<dbReference type="InterPro" id="IPR039420">
    <property type="entry name" value="WalR-like"/>
</dbReference>
<evidence type="ECO:0000256" key="7">
    <source>
        <dbReference type="ARBA" id="ARBA00023163"/>
    </source>
</evidence>
<dbReference type="KEGG" id="luo:HHL09_18900"/>
<dbReference type="CDD" id="cd00383">
    <property type="entry name" value="trans_reg_C"/>
    <property type="match status" value="1"/>
</dbReference>
<dbReference type="SMART" id="SM00448">
    <property type="entry name" value="REC"/>
    <property type="match status" value="1"/>
</dbReference>
<gene>
    <name evidence="12" type="ORF">HHL09_18900</name>
</gene>
<evidence type="ECO:0000256" key="9">
    <source>
        <dbReference type="PROSITE-ProRule" id="PRU01091"/>
    </source>
</evidence>
<evidence type="ECO:0000256" key="5">
    <source>
        <dbReference type="ARBA" id="ARBA00023015"/>
    </source>
</evidence>
<dbReference type="Gene3D" id="6.10.250.690">
    <property type="match status" value="1"/>
</dbReference>
<evidence type="ECO:0000256" key="1">
    <source>
        <dbReference type="ARBA" id="ARBA00004496"/>
    </source>
</evidence>
<dbReference type="InterPro" id="IPR011006">
    <property type="entry name" value="CheY-like_superfamily"/>
</dbReference>
<evidence type="ECO:0000256" key="4">
    <source>
        <dbReference type="ARBA" id="ARBA00023012"/>
    </source>
</evidence>
<dbReference type="PANTHER" id="PTHR48111:SF50">
    <property type="entry name" value="KDP OPERON TRANSCRIPTIONAL REGULATORY PROTEIN KDPE"/>
    <property type="match status" value="1"/>
</dbReference>
<dbReference type="PANTHER" id="PTHR48111">
    <property type="entry name" value="REGULATOR OF RPOS"/>
    <property type="match status" value="1"/>
</dbReference>
<evidence type="ECO:0000256" key="8">
    <source>
        <dbReference type="PROSITE-ProRule" id="PRU00169"/>
    </source>
</evidence>
<dbReference type="SUPFAM" id="SSF52172">
    <property type="entry name" value="CheY-like"/>
    <property type="match status" value="1"/>
</dbReference>
<dbReference type="Gene3D" id="3.40.50.2300">
    <property type="match status" value="1"/>
</dbReference>
<sequence>MRSHPPRPVTALIIDDEIQIRRLLRLALESKGYEVREAENGQLGLQACAVHRPDVVLLDLGLPDMDGLEVLKRLREWSDTPVLILSVRDEEAGKITALECGADDYVTKPFATGELLARLAAIQRRRHGNDAPEIVFGPLLLRLDRHEAILEGEELKLTPTEFAFLRALARHTGKIVTQRQLLREVWGPQAEDQTHYLRVYANFLRKKLGNTLLVRNEPGIGYRLVEPL</sequence>
<dbReference type="EMBL" id="CP051774">
    <property type="protein sequence ID" value="QJE99321.1"/>
    <property type="molecule type" value="Genomic_DNA"/>
</dbReference>
<dbReference type="GO" id="GO:0032993">
    <property type="term" value="C:protein-DNA complex"/>
    <property type="evidence" value="ECO:0007669"/>
    <property type="project" value="TreeGrafter"/>
</dbReference>
<evidence type="ECO:0000256" key="3">
    <source>
        <dbReference type="ARBA" id="ARBA00022553"/>
    </source>
</evidence>
<protein>
    <submittedName>
        <fullName evidence="12">Response regulator transcription factor</fullName>
    </submittedName>
</protein>
<dbReference type="InterPro" id="IPR001789">
    <property type="entry name" value="Sig_transdc_resp-reg_receiver"/>
</dbReference>
<evidence type="ECO:0000259" key="10">
    <source>
        <dbReference type="PROSITE" id="PS50110"/>
    </source>
</evidence>
<feature type="domain" description="OmpR/PhoB-type" evidence="11">
    <location>
        <begin position="131"/>
        <end position="226"/>
    </location>
</feature>
<keyword evidence="6 9" id="KW-0238">DNA-binding</keyword>
<dbReference type="PROSITE" id="PS50110">
    <property type="entry name" value="RESPONSE_REGULATORY"/>
    <property type="match status" value="1"/>
</dbReference>
<dbReference type="InterPro" id="IPR001867">
    <property type="entry name" value="OmpR/PhoB-type_DNA-bd"/>
</dbReference>
<keyword evidence="7" id="KW-0804">Transcription</keyword>
<dbReference type="PROSITE" id="PS51755">
    <property type="entry name" value="OMPR_PHOB"/>
    <property type="match status" value="1"/>
</dbReference>
<dbReference type="Pfam" id="PF00072">
    <property type="entry name" value="Response_reg"/>
    <property type="match status" value="1"/>
</dbReference>
<dbReference type="Pfam" id="PF00486">
    <property type="entry name" value="Trans_reg_C"/>
    <property type="match status" value="1"/>
</dbReference>
<dbReference type="GO" id="GO:0000987">
    <property type="term" value="F:cis-regulatory region sequence-specific DNA binding"/>
    <property type="evidence" value="ECO:0007669"/>
    <property type="project" value="UniProtKB-ARBA"/>
</dbReference>
<dbReference type="GO" id="GO:0005829">
    <property type="term" value="C:cytosol"/>
    <property type="evidence" value="ECO:0007669"/>
    <property type="project" value="TreeGrafter"/>
</dbReference>
<reference evidence="12 13" key="1">
    <citation type="submission" date="2020-04" db="EMBL/GenBank/DDBJ databases">
        <title>Luteolibacter sp. G-1-1-1 isolated from soil.</title>
        <authorList>
            <person name="Dahal R.H."/>
        </authorList>
    </citation>
    <scope>NUCLEOTIDE SEQUENCE [LARGE SCALE GENOMIC DNA]</scope>
    <source>
        <strain evidence="12 13">G-1-1-1</strain>
    </source>
</reference>
<feature type="domain" description="Response regulatory" evidence="10">
    <location>
        <begin position="10"/>
        <end position="123"/>
    </location>
</feature>
<keyword evidence="3 8" id="KW-0597">Phosphoprotein</keyword>
<feature type="DNA-binding region" description="OmpR/PhoB-type" evidence="9">
    <location>
        <begin position="131"/>
        <end position="226"/>
    </location>
</feature>
<dbReference type="CDD" id="cd17620">
    <property type="entry name" value="REC_OmpR_KdpE-like"/>
    <property type="match status" value="1"/>
</dbReference>
<evidence type="ECO:0000313" key="13">
    <source>
        <dbReference type="Proteomes" id="UP000501812"/>
    </source>
</evidence>
<feature type="modified residue" description="4-aspartylphosphate" evidence="8">
    <location>
        <position position="59"/>
    </location>
</feature>